<gene>
    <name evidence="1" type="ORF">AHOG_17370</name>
</gene>
<keyword evidence="2" id="KW-1185">Reference proteome</keyword>
<dbReference type="EMBL" id="CP022521">
    <property type="protein sequence ID" value="ASO21099.1"/>
    <property type="molecule type" value="Genomic_DNA"/>
</dbReference>
<dbReference type="KEGG" id="ahg:AHOG_17370"/>
<dbReference type="Proteomes" id="UP000204221">
    <property type="component" value="Chromosome"/>
</dbReference>
<proteinExistence type="predicted"/>
<accession>A0A221W656</accession>
<organism evidence="1 2">
    <name type="scientific">Actinoalloteichus hoggarensis</name>
    <dbReference type="NCBI Taxonomy" id="1470176"/>
    <lineage>
        <taxon>Bacteria</taxon>
        <taxon>Bacillati</taxon>
        <taxon>Actinomycetota</taxon>
        <taxon>Actinomycetes</taxon>
        <taxon>Pseudonocardiales</taxon>
        <taxon>Pseudonocardiaceae</taxon>
        <taxon>Actinoalloteichus</taxon>
    </lineage>
</organism>
<evidence type="ECO:0000313" key="1">
    <source>
        <dbReference type="EMBL" id="ASO21099.1"/>
    </source>
</evidence>
<dbReference type="OrthoDB" id="9917142at2"/>
<dbReference type="AlphaFoldDB" id="A0A221W656"/>
<protein>
    <submittedName>
        <fullName evidence="1">Uncharacterized protein</fullName>
    </submittedName>
</protein>
<evidence type="ECO:0000313" key="2">
    <source>
        <dbReference type="Proteomes" id="UP000204221"/>
    </source>
</evidence>
<sequence>MTYEILSVAVSMAAIAALAVGGLAMVRRNPPAPDAGRRPCAECGHLPSEHRRARSRCRVAVGGRSDRYDGGGNWIGWWGERYCDRTGYRE</sequence>
<dbReference type="RefSeq" id="WP_093942324.1">
    <property type="nucleotide sequence ID" value="NZ_CP022521.1"/>
</dbReference>
<name>A0A221W656_9PSEU</name>
<reference evidence="1 2" key="1">
    <citation type="submission" date="2017-07" db="EMBL/GenBank/DDBJ databases">
        <title>Complete genome sequence of Actinoalloteichus hoggarensis DSM 45943, type strain of Actinoalloteichus hoggarensis.</title>
        <authorList>
            <person name="Ruckert C."/>
            <person name="Nouioui I."/>
            <person name="Willmese J."/>
            <person name="van Wezel G."/>
            <person name="Klenk H.-P."/>
            <person name="Kalinowski J."/>
            <person name="Zotchev S.B."/>
        </authorList>
    </citation>
    <scope>NUCLEOTIDE SEQUENCE [LARGE SCALE GENOMIC DNA]</scope>
    <source>
        <strain evidence="1 2">DSM 45943</strain>
    </source>
</reference>